<feature type="non-terminal residue" evidence="1">
    <location>
        <position position="1"/>
    </location>
</feature>
<organism evidence="1 2">
    <name type="scientific">Entamoeba histolytica HM-3:IMSS</name>
    <dbReference type="NCBI Taxonomy" id="885315"/>
    <lineage>
        <taxon>Eukaryota</taxon>
        <taxon>Amoebozoa</taxon>
        <taxon>Evosea</taxon>
        <taxon>Archamoebae</taxon>
        <taxon>Mastigamoebida</taxon>
        <taxon>Entamoebidae</taxon>
        <taxon>Entamoeba</taxon>
    </lineage>
</organism>
<gene>
    <name evidence="1" type="ORF">KM1_118700</name>
</gene>
<accession>M7WHQ9</accession>
<evidence type="ECO:0000313" key="1">
    <source>
        <dbReference type="EMBL" id="EMS10929.1"/>
    </source>
</evidence>
<reference evidence="1 2" key="1">
    <citation type="submission" date="2013-01" db="EMBL/GenBank/DDBJ databases">
        <authorList>
            <person name="Inman J."/>
            <person name="Zafar N."/>
            <person name="Lorenzi H."/>
            <person name="Caler E."/>
        </authorList>
    </citation>
    <scope>NUCLEOTIDE SEQUENCE [LARGE SCALE GENOMIC DNA]</scope>
    <source>
        <strain evidence="1 2">HM-3:IMSS</strain>
    </source>
</reference>
<dbReference type="Proteomes" id="UP000030780">
    <property type="component" value="Unassembled WGS sequence"/>
</dbReference>
<name>M7WHQ9_ENTHI</name>
<protein>
    <submittedName>
        <fullName evidence="1">Uncharacterized protein</fullName>
    </submittedName>
</protein>
<evidence type="ECO:0000313" key="2">
    <source>
        <dbReference type="Proteomes" id="UP000030780"/>
    </source>
</evidence>
<dbReference type="EMBL" id="KB638869">
    <property type="protein sequence ID" value="EMS10929.1"/>
    <property type="molecule type" value="Genomic_DNA"/>
</dbReference>
<proteinExistence type="predicted"/>
<dbReference type="AlphaFoldDB" id="M7WHQ9"/>
<dbReference type="VEuPathDB" id="AmoebaDB:KM1_118700"/>
<sequence>LFSSFDTLFIKPYLACTLLFTLLL</sequence>